<accession>X1BSQ0</accession>
<evidence type="ECO:0000256" key="3">
    <source>
        <dbReference type="ARBA" id="ARBA00023065"/>
    </source>
</evidence>
<dbReference type="InterPro" id="IPR027417">
    <property type="entry name" value="P-loop_NTPase"/>
</dbReference>
<evidence type="ECO:0000256" key="1">
    <source>
        <dbReference type="ARBA" id="ARBA00008936"/>
    </source>
</evidence>
<dbReference type="Pfam" id="PF00006">
    <property type="entry name" value="ATP-synt_ab"/>
    <property type="match status" value="1"/>
</dbReference>
<dbReference type="EMBL" id="BART01023897">
    <property type="protein sequence ID" value="GAG98090.1"/>
    <property type="molecule type" value="Genomic_DNA"/>
</dbReference>
<feature type="non-terminal residue" evidence="6">
    <location>
        <position position="1"/>
    </location>
</feature>
<comment type="caution">
    <text evidence="6">The sequence shown here is derived from an EMBL/GenBank/DDBJ whole genome shotgun (WGS) entry which is preliminary data.</text>
</comment>
<dbReference type="PANTHER" id="PTHR43389:SF4">
    <property type="entry name" value="V-TYPE PROTON ATPASE SUBUNIT B"/>
    <property type="match status" value="1"/>
</dbReference>
<proteinExistence type="inferred from homology"/>
<comment type="similarity">
    <text evidence="1">Belongs to the ATPase alpha/beta chains family.</text>
</comment>
<dbReference type="AlphaFoldDB" id="X1BSQ0"/>
<dbReference type="InterPro" id="IPR055190">
    <property type="entry name" value="ATP-synt_VA_C"/>
</dbReference>
<dbReference type="Pfam" id="PF22919">
    <property type="entry name" value="ATP-synt_VA_C"/>
    <property type="match status" value="1"/>
</dbReference>
<sequence>LAEDPVIERILTPRFALTAAEYLAFQHDHHVLVILVDITNYCKALREISASRLEIPGRRGYPGYMYTDLAMLYERAGLIRGKKGSITMIPILTMPDDDVTHPIADLTNYITEGQIILDRNMFKRGVYPPIDPLMCLSRLMDKGIGLNKTREDHKQLSDQLYYAYAEGKSVQETAMVSGEKSLTSTDKLYLKFIERFENEFINQGYYENRDIETTLNIGWDLLSILPESELARIDPEILKKFHSNYQI</sequence>
<keyword evidence="3" id="KW-0406">Ion transport</keyword>
<reference evidence="6" key="1">
    <citation type="journal article" date="2014" name="Front. Microbiol.">
        <title>High frequency of phylogenetically diverse reductive dehalogenase-homologous genes in deep subseafloor sedimentary metagenomes.</title>
        <authorList>
            <person name="Kawai M."/>
            <person name="Futagami T."/>
            <person name="Toyoda A."/>
            <person name="Takaki Y."/>
            <person name="Nishi S."/>
            <person name="Hori S."/>
            <person name="Arai W."/>
            <person name="Tsubouchi T."/>
            <person name="Morono Y."/>
            <person name="Uchiyama I."/>
            <person name="Ito T."/>
            <person name="Fujiyama A."/>
            <person name="Inagaki F."/>
            <person name="Takami H."/>
        </authorList>
    </citation>
    <scope>NUCLEOTIDE SEQUENCE</scope>
    <source>
        <strain evidence="6">Expedition CK06-06</strain>
    </source>
</reference>
<dbReference type="PANTHER" id="PTHR43389">
    <property type="entry name" value="V-TYPE PROTON ATPASE SUBUNIT B"/>
    <property type="match status" value="1"/>
</dbReference>
<dbReference type="NCBIfam" id="NF003235">
    <property type="entry name" value="PRK04196.1"/>
    <property type="match status" value="1"/>
</dbReference>
<keyword evidence="2" id="KW-0813">Transport</keyword>
<dbReference type="CDD" id="cd18112">
    <property type="entry name" value="ATP-synt_V_A-type_beta_C"/>
    <property type="match status" value="1"/>
</dbReference>
<dbReference type="SUPFAM" id="SSF52540">
    <property type="entry name" value="P-loop containing nucleoside triphosphate hydrolases"/>
    <property type="match status" value="1"/>
</dbReference>
<dbReference type="Gene3D" id="3.40.50.12240">
    <property type="match status" value="1"/>
</dbReference>
<name>X1BSQ0_9ZZZZ</name>
<protein>
    <submittedName>
        <fullName evidence="6">Uncharacterized protein</fullName>
    </submittedName>
</protein>
<evidence type="ECO:0000259" key="4">
    <source>
        <dbReference type="Pfam" id="PF00006"/>
    </source>
</evidence>
<gene>
    <name evidence="6" type="ORF">S01H4_43336</name>
</gene>
<evidence type="ECO:0000259" key="5">
    <source>
        <dbReference type="Pfam" id="PF22919"/>
    </source>
</evidence>
<evidence type="ECO:0000313" key="6">
    <source>
        <dbReference type="EMBL" id="GAG98090.1"/>
    </source>
</evidence>
<evidence type="ECO:0000256" key="2">
    <source>
        <dbReference type="ARBA" id="ARBA00022448"/>
    </source>
</evidence>
<dbReference type="InterPro" id="IPR000194">
    <property type="entry name" value="ATPase_F1/V1/A1_a/bsu_nucl-bd"/>
</dbReference>
<dbReference type="InterPro" id="IPR022879">
    <property type="entry name" value="V-ATPase_su_B/beta"/>
</dbReference>
<dbReference type="GO" id="GO:0006811">
    <property type="term" value="P:monoatomic ion transport"/>
    <property type="evidence" value="ECO:0007669"/>
    <property type="project" value="UniProtKB-KW"/>
</dbReference>
<feature type="domain" description="ATPase F1/V1/A1 complex alpha/beta subunit nucleotide-binding" evidence="4">
    <location>
        <begin position="2"/>
        <end position="137"/>
    </location>
</feature>
<feature type="domain" description="ATP synthase A/B type C-terminal" evidence="5">
    <location>
        <begin position="143"/>
        <end position="241"/>
    </location>
</feature>
<dbReference type="GO" id="GO:0005524">
    <property type="term" value="F:ATP binding"/>
    <property type="evidence" value="ECO:0007669"/>
    <property type="project" value="InterPro"/>
</dbReference>
<organism evidence="6">
    <name type="scientific">marine sediment metagenome</name>
    <dbReference type="NCBI Taxonomy" id="412755"/>
    <lineage>
        <taxon>unclassified sequences</taxon>
        <taxon>metagenomes</taxon>
        <taxon>ecological metagenomes</taxon>
    </lineage>
</organism>